<dbReference type="SUPFAM" id="SSF52794">
    <property type="entry name" value="PTS system IIB component-like"/>
    <property type="match status" value="1"/>
</dbReference>
<dbReference type="Proteomes" id="UP000886721">
    <property type="component" value="Unassembled WGS sequence"/>
</dbReference>
<dbReference type="PROSITE" id="PS51372">
    <property type="entry name" value="PRD_2"/>
    <property type="match status" value="1"/>
</dbReference>
<keyword evidence="4" id="KW-0010">Activator</keyword>
<dbReference type="InterPro" id="IPR036095">
    <property type="entry name" value="PTS_EIIB-like_sf"/>
</dbReference>
<protein>
    <submittedName>
        <fullName evidence="9">PTS sugar transporter subunit IIA</fullName>
    </submittedName>
</protein>
<dbReference type="InterPro" id="IPR002178">
    <property type="entry name" value="PTS_EIIA_type-2_dom"/>
</dbReference>
<keyword evidence="9" id="KW-0762">Sugar transport</keyword>
<dbReference type="GO" id="GO:0008982">
    <property type="term" value="F:protein-N(PI)-phosphohistidine-sugar phosphotransferase activity"/>
    <property type="evidence" value="ECO:0007669"/>
    <property type="project" value="InterPro"/>
</dbReference>
<reference evidence="9" key="1">
    <citation type="journal article" date="2021" name="PeerJ">
        <title>Extensive microbial diversity within the chicken gut microbiome revealed by metagenomics and culture.</title>
        <authorList>
            <person name="Gilroy R."/>
            <person name="Ravi A."/>
            <person name="Getino M."/>
            <person name="Pursley I."/>
            <person name="Horton D.L."/>
            <person name="Alikhan N.F."/>
            <person name="Baker D."/>
            <person name="Gharbi K."/>
            <person name="Hall N."/>
            <person name="Watson M."/>
            <person name="Adriaenssens E.M."/>
            <person name="Foster-Nyarko E."/>
            <person name="Jarju S."/>
            <person name="Secka A."/>
            <person name="Antonio M."/>
            <person name="Oren A."/>
            <person name="Chaudhuri R.R."/>
            <person name="La Ragione R."/>
            <person name="Hildebrand F."/>
            <person name="Pallen M.J."/>
        </authorList>
    </citation>
    <scope>NUCLEOTIDE SEQUENCE</scope>
    <source>
        <strain evidence="9">CHK191-13928</strain>
    </source>
</reference>
<evidence type="ECO:0000259" key="6">
    <source>
        <dbReference type="PROSITE" id="PS51094"/>
    </source>
</evidence>
<evidence type="ECO:0000256" key="1">
    <source>
        <dbReference type="ARBA" id="ARBA00022679"/>
    </source>
</evidence>
<evidence type="ECO:0000256" key="2">
    <source>
        <dbReference type="ARBA" id="ARBA00022737"/>
    </source>
</evidence>
<evidence type="ECO:0000259" key="7">
    <source>
        <dbReference type="PROSITE" id="PS51099"/>
    </source>
</evidence>
<keyword evidence="1" id="KW-0808">Transferase</keyword>
<dbReference type="InterPro" id="IPR016152">
    <property type="entry name" value="PTrfase/Anion_transptr"/>
</dbReference>
<dbReference type="AlphaFoldDB" id="A0A9D1WUC6"/>
<dbReference type="Gene3D" id="3.40.50.2300">
    <property type="match status" value="1"/>
</dbReference>
<dbReference type="Pfam" id="PF00359">
    <property type="entry name" value="PTS_EIIA_2"/>
    <property type="match status" value="1"/>
</dbReference>
<dbReference type="GO" id="GO:0009401">
    <property type="term" value="P:phosphoenolpyruvate-dependent sugar phosphotransferase system"/>
    <property type="evidence" value="ECO:0007669"/>
    <property type="project" value="InterPro"/>
</dbReference>
<evidence type="ECO:0000259" key="8">
    <source>
        <dbReference type="PROSITE" id="PS51372"/>
    </source>
</evidence>
<dbReference type="InterPro" id="IPR007737">
    <property type="entry name" value="Mga_HTH"/>
</dbReference>
<dbReference type="SUPFAM" id="SSF63520">
    <property type="entry name" value="PTS-regulatory domain, PRD"/>
    <property type="match status" value="1"/>
</dbReference>
<keyword evidence="2" id="KW-0677">Repeat</keyword>
<reference evidence="9" key="2">
    <citation type="submission" date="2021-04" db="EMBL/GenBank/DDBJ databases">
        <authorList>
            <person name="Gilroy R."/>
        </authorList>
    </citation>
    <scope>NUCLEOTIDE SEQUENCE</scope>
    <source>
        <strain evidence="9">CHK191-13928</strain>
    </source>
</reference>
<feature type="domain" description="PRD" evidence="8">
    <location>
        <begin position="290"/>
        <end position="396"/>
    </location>
</feature>
<dbReference type="InterPro" id="IPR036634">
    <property type="entry name" value="PRD_sf"/>
</dbReference>
<dbReference type="PROSITE" id="PS51099">
    <property type="entry name" value="PTS_EIIB_TYPE_2"/>
    <property type="match status" value="1"/>
</dbReference>
<evidence type="ECO:0000313" key="10">
    <source>
        <dbReference type="Proteomes" id="UP000886721"/>
    </source>
</evidence>
<dbReference type="PROSITE" id="PS51094">
    <property type="entry name" value="PTS_EIIA_TYPE_2"/>
    <property type="match status" value="1"/>
</dbReference>
<dbReference type="Gene3D" id="3.40.930.10">
    <property type="entry name" value="Mannitol-specific EII, Chain A"/>
    <property type="match status" value="1"/>
</dbReference>
<evidence type="ECO:0000256" key="4">
    <source>
        <dbReference type="ARBA" id="ARBA00023159"/>
    </source>
</evidence>
<evidence type="ECO:0000313" key="9">
    <source>
        <dbReference type="EMBL" id="HIX67324.1"/>
    </source>
</evidence>
<evidence type="ECO:0000256" key="5">
    <source>
        <dbReference type="ARBA" id="ARBA00023163"/>
    </source>
</evidence>
<dbReference type="Pfam" id="PF05043">
    <property type="entry name" value="Mga"/>
    <property type="match status" value="1"/>
</dbReference>
<keyword evidence="5" id="KW-0804">Transcription</keyword>
<dbReference type="Gene3D" id="1.10.1790.10">
    <property type="entry name" value="PRD domain"/>
    <property type="match status" value="1"/>
</dbReference>
<gene>
    <name evidence="9" type="ORF">H9735_04245</name>
</gene>
<dbReference type="InterPro" id="IPR011608">
    <property type="entry name" value="PRD"/>
</dbReference>
<keyword evidence="9" id="KW-0813">Transport</keyword>
<dbReference type="InterPro" id="IPR036388">
    <property type="entry name" value="WH-like_DNA-bd_sf"/>
</dbReference>
<feature type="domain" description="PTS EIIB type-2" evidence="7">
    <location>
        <begin position="399"/>
        <end position="489"/>
    </location>
</feature>
<dbReference type="SUPFAM" id="SSF55804">
    <property type="entry name" value="Phoshotransferase/anion transport protein"/>
    <property type="match status" value="1"/>
</dbReference>
<dbReference type="EMBL" id="DXEM01000013">
    <property type="protein sequence ID" value="HIX67324.1"/>
    <property type="molecule type" value="Genomic_DNA"/>
</dbReference>
<comment type="caution">
    <text evidence="9">The sequence shown here is derived from an EMBL/GenBank/DDBJ whole genome shotgun (WGS) entry which is preliminary data.</text>
</comment>
<evidence type="ECO:0000256" key="3">
    <source>
        <dbReference type="ARBA" id="ARBA00023015"/>
    </source>
</evidence>
<dbReference type="Pfam" id="PF00874">
    <property type="entry name" value="PRD"/>
    <property type="match status" value="1"/>
</dbReference>
<sequence length="678" mass="78009">MLSGRMLNVIQYIQIKGTTSYKEIAQDLHIKERSVRYDVDRINDSLSMEGKPPLEKHPKGILKYPKDLSLEEVSESNDFLYTSSERISLLLLNLLIRNEDFKISQICNELQVSRSTIKNDMNELSKSLKKSGLTIEYTDHFFLSGPEKKRVPLMNQEFNKYIDLLINPPINFNAFEYHSIHLIHTSFKGISIPQVLVCINEFLEKNEYVLADSSYRWYLSNILCLLWFIIHKKEYPLTLTSLPAYDKDTLSSFQNSLSEIIGCPISKKHLLTMVRYLEYTQTYSNISPTIDLVYAESLTDSLVSKASKVFSLPFKHDSVLIEGLLGHIIPLLERISSHVSICENMIEVLGPDEMEAYRLIKEICLETEPFDQIENEDEFVYFTIYFLASMKRICNIPRKRVLLVCGHGYGTSTMLRETLLSEYQVNITDTIPIYKVPSYPYWRDVDYVLSTTNIHGKLPKPYLLVNPILKTSDYVAIEELGIPRKKLLADFYQIEKQLDFLSLEDKEKVMDILSHELGYQSRPAESKSNVFSSLLRFSQIQLIDGPLEWEEATRTCADPLIENGSIQQEYVDLMIQNVKELGFYSVTDRSFAMLHGKANVGVNQTCLSLLISQEPIHFGDKQTKVIFCLAAKNSKEHIPAVVSLMRMVKTTSLIPDLENSHTVEEVYQHIITHEYEAS</sequence>
<dbReference type="InterPro" id="IPR050661">
    <property type="entry name" value="BglG_antiterminators"/>
</dbReference>
<dbReference type="PANTHER" id="PTHR30185:SF12">
    <property type="entry name" value="TRANSCRIPTIONAL REGULATOR MANR"/>
    <property type="match status" value="1"/>
</dbReference>
<dbReference type="InterPro" id="IPR013011">
    <property type="entry name" value="PTS_EIIB_2"/>
</dbReference>
<feature type="domain" description="PTS EIIA type-2" evidence="6">
    <location>
        <begin position="533"/>
        <end position="673"/>
    </location>
</feature>
<dbReference type="Gene3D" id="1.10.10.10">
    <property type="entry name" value="Winged helix-like DNA-binding domain superfamily/Winged helix DNA-binding domain"/>
    <property type="match status" value="1"/>
</dbReference>
<organism evidence="9 10">
    <name type="scientific">Candidatus Anaerostipes excrementavium</name>
    <dbReference type="NCBI Taxonomy" id="2838463"/>
    <lineage>
        <taxon>Bacteria</taxon>
        <taxon>Bacillati</taxon>
        <taxon>Bacillota</taxon>
        <taxon>Clostridia</taxon>
        <taxon>Lachnospirales</taxon>
        <taxon>Lachnospiraceae</taxon>
        <taxon>Anaerostipes</taxon>
    </lineage>
</organism>
<name>A0A9D1WUC6_9FIRM</name>
<keyword evidence="3" id="KW-0805">Transcription regulation</keyword>
<dbReference type="GO" id="GO:0006355">
    <property type="term" value="P:regulation of DNA-templated transcription"/>
    <property type="evidence" value="ECO:0007669"/>
    <property type="project" value="InterPro"/>
</dbReference>
<dbReference type="CDD" id="cd05568">
    <property type="entry name" value="PTS_IIB_bgl_like"/>
    <property type="match status" value="1"/>
</dbReference>
<accession>A0A9D1WUC6</accession>
<dbReference type="PANTHER" id="PTHR30185">
    <property type="entry name" value="CRYPTIC BETA-GLUCOSIDE BGL OPERON ANTITERMINATOR"/>
    <property type="match status" value="1"/>
</dbReference>
<proteinExistence type="predicted"/>